<dbReference type="Pfam" id="PF00389">
    <property type="entry name" value="2-Hacid_dh"/>
    <property type="match status" value="1"/>
</dbReference>
<feature type="non-terminal residue" evidence="4">
    <location>
        <position position="286"/>
    </location>
</feature>
<sequence>MYRRILAQAKPLAVRATSMSTKAAKPKNMRIAFFSDINYDTKRMEAMAKEENLPHELHFFPHRLNLRTAPMAADFDVAVDFVNGTVEEPVLKKVIKKTQTSTIHGWIHSSKKWVFAPFFPHRLNLGTAPLATDCDIAVAFVNDTVDAPVLNKLKDVGVKAILLRSAGYDMVDLDEAEKLKMPVMNVPSYSPYAVAEHAAGLMMTLNRKYHRAYNRTREFNFNLQGLLGFDLHGKTVGVVGTGKIGALFSKIAGGFGCKVIAYDVHQNPEALSYGVEYKPLDEVLAQ</sequence>
<dbReference type="SUPFAM" id="SSF51735">
    <property type="entry name" value="NAD(P)-binding Rossmann-fold domains"/>
    <property type="match status" value="1"/>
</dbReference>
<dbReference type="GO" id="GO:0016616">
    <property type="term" value="F:oxidoreductase activity, acting on the CH-OH group of donors, NAD or NADP as acceptor"/>
    <property type="evidence" value="ECO:0007669"/>
    <property type="project" value="InterPro"/>
</dbReference>
<evidence type="ECO:0000259" key="3">
    <source>
        <dbReference type="Pfam" id="PF00389"/>
    </source>
</evidence>
<dbReference type="AlphaFoldDB" id="A0A1V9Z089"/>
<comment type="similarity">
    <text evidence="1">Belongs to the D-isomer specific 2-hydroxyacid dehydrogenase family.</text>
</comment>
<dbReference type="InterPro" id="IPR036291">
    <property type="entry name" value="NAD(P)-bd_dom_sf"/>
</dbReference>
<dbReference type="Proteomes" id="UP000243217">
    <property type="component" value="Unassembled WGS sequence"/>
</dbReference>
<dbReference type="InterPro" id="IPR058205">
    <property type="entry name" value="D-LDH-like"/>
</dbReference>
<feature type="domain" description="D-isomer specific 2-hydroxyacid dehydrogenase catalytic" evidence="3">
    <location>
        <begin position="127"/>
        <end position="212"/>
    </location>
</feature>
<dbReference type="OrthoDB" id="298012at2759"/>
<protein>
    <submittedName>
        <fullName evidence="4">D-isomer specific 2-hydroxyacid dehydrogenase</fullName>
    </submittedName>
</protein>
<dbReference type="PROSITE" id="PS00065">
    <property type="entry name" value="D_2_HYDROXYACID_DH_1"/>
    <property type="match status" value="1"/>
</dbReference>
<dbReference type="GO" id="GO:0051287">
    <property type="term" value="F:NAD binding"/>
    <property type="evidence" value="ECO:0007669"/>
    <property type="project" value="InterPro"/>
</dbReference>
<evidence type="ECO:0000256" key="2">
    <source>
        <dbReference type="ARBA" id="ARBA00023027"/>
    </source>
</evidence>
<name>A0A1V9Z089_9STRA</name>
<dbReference type="SUPFAM" id="SSF52283">
    <property type="entry name" value="Formate/glycerate dehydrogenase catalytic domain-like"/>
    <property type="match status" value="1"/>
</dbReference>
<keyword evidence="5" id="KW-1185">Reference proteome</keyword>
<evidence type="ECO:0000256" key="1">
    <source>
        <dbReference type="ARBA" id="ARBA00005854"/>
    </source>
</evidence>
<dbReference type="STRING" id="74557.A0A1V9Z089"/>
<dbReference type="PANTHER" id="PTHR43026:SF1">
    <property type="entry name" value="2-HYDROXYACID DEHYDROGENASE HOMOLOG 1-RELATED"/>
    <property type="match status" value="1"/>
</dbReference>
<dbReference type="Gene3D" id="3.40.50.720">
    <property type="entry name" value="NAD(P)-binding Rossmann-like Domain"/>
    <property type="match status" value="3"/>
</dbReference>
<dbReference type="PANTHER" id="PTHR43026">
    <property type="entry name" value="2-HYDROXYACID DEHYDROGENASE HOMOLOG 1-RELATED"/>
    <property type="match status" value="1"/>
</dbReference>
<comment type="caution">
    <text evidence="4">The sequence shown here is derived from an EMBL/GenBank/DDBJ whole genome shotgun (WGS) entry which is preliminary data.</text>
</comment>
<evidence type="ECO:0000313" key="5">
    <source>
        <dbReference type="Proteomes" id="UP000243217"/>
    </source>
</evidence>
<evidence type="ECO:0000313" key="4">
    <source>
        <dbReference type="EMBL" id="OQR91371.1"/>
    </source>
</evidence>
<proteinExistence type="inferred from homology"/>
<accession>A0A1V9Z089</accession>
<reference evidence="4 5" key="1">
    <citation type="journal article" date="2014" name="Genome Biol. Evol.">
        <title>The secreted proteins of Achlya hypogyna and Thraustotheca clavata identify the ancestral oomycete secretome and reveal gene acquisitions by horizontal gene transfer.</title>
        <authorList>
            <person name="Misner I."/>
            <person name="Blouin N."/>
            <person name="Leonard G."/>
            <person name="Richards T.A."/>
            <person name="Lane C.E."/>
        </authorList>
    </citation>
    <scope>NUCLEOTIDE SEQUENCE [LARGE SCALE GENOMIC DNA]</scope>
    <source>
        <strain evidence="4 5">ATCC 34112</strain>
    </source>
</reference>
<keyword evidence="2" id="KW-0520">NAD</keyword>
<dbReference type="EMBL" id="JNBS01002433">
    <property type="protein sequence ID" value="OQR91371.1"/>
    <property type="molecule type" value="Genomic_DNA"/>
</dbReference>
<dbReference type="InterPro" id="IPR029752">
    <property type="entry name" value="D-isomer_DH_CS1"/>
</dbReference>
<dbReference type="InterPro" id="IPR006139">
    <property type="entry name" value="D-isomer_2_OHA_DH_cat_dom"/>
</dbReference>
<gene>
    <name evidence="4" type="ORF">THRCLA_09021</name>
</gene>
<organism evidence="4 5">
    <name type="scientific">Thraustotheca clavata</name>
    <dbReference type="NCBI Taxonomy" id="74557"/>
    <lineage>
        <taxon>Eukaryota</taxon>
        <taxon>Sar</taxon>
        <taxon>Stramenopiles</taxon>
        <taxon>Oomycota</taxon>
        <taxon>Saprolegniomycetes</taxon>
        <taxon>Saprolegniales</taxon>
        <taxon>Achlyaceae</taxon>
        <taxon>Thraustotheca</taxon>
    </lineage>
</organism>